<comment type="caution">
    <text evidence="1">The sequence shown here is derived from an EMBL/GenBank/DDBJ whole genome shotgun (WGS) entry which is preliminary data.</text>
</comment>
<proteinExistence type="predicted"/>
<sequence length="1225" mass="136422">MGIGQDALDAALHASSSAKGKGKDKDTSARAALSAVCEGSGEELLIRHVPDAHQYALRVPAGSHCVRISRAAHAETMLDRIVQEESTRDGRGFIVHNGVLAVQFGNDSGLEAVFLPGDWEDNSLQPNQRKRYVSDISGEIHVAMQKEVADFQGSCKSGSAAVIQTKQWRVSGIQTSHETEGTTVIITREAPSNVAPFLAHIVLQEHVVIPMAGTALQYKICVRNEAPSRAPTSVFALTAYGFVRPERRLFGKTKQHWVLDVERPNGTRCALVKDKVPIKYSEGRGQMLLHGEDEYKCPALGVCSLRFHCGPQHRNFYTTEMERWHLINNALRMSLVDLMSGSLPTVIRTGGESSIFGFWVACYSAGVDAFHTHQHAFLTSLRRPALPLSAAPLLWTFPSPQAAWINQAQVLQAIWTRSITNAHCLMLPCNDDARIVRIDDELSIYGRSGASLHVPLSCNFQRSPELRLNFSKAPGVSAGLFISKIGSDPGSRICLAEFSGNDSTSDDVIEICLSTKTGWYAGGDTRKPFPKKNGTKEMRQVHANHAFALTFRADASASLESECELATIHQLVVGPPKLDAPRLVTPVNDANVTDVAVSYEIQNQTAVGHFVIRVQVFKDSSLTFTPEDVVYQLANRRSCRANSYHSFFPENWLLVPGSYVWRARIEEPLEGFESQWSSLGRFDVNNDHAFQPLSIRIGPDAPMLSWEVLRNFSALEKLFDAFPERLRSRVAFRIGDVDRTTFGMIVQLSARRSIPVFFKMTTASLARMEWAFQTSPFVLGFSTGELMYGFHFGTPKQPTVWSEAAARCFRAIKLCGKYGRRYVMADGQDIWHKWTLFGWESPEEFQRLLQTHADYIVLGHKTNISNLGPTSMSAVMGLWLSGRCSQILMWNEPWYWEHAGFKGLGEPNFGLRKGSCSHMPPIFWIQVFLLGVAQGCTLLCYDGQICAKGNLRDSYKDTETVPGPALYSDDCFLLPAFKRFLEPFFNALLDRQMIPSKEEILQESHVLVVDAPHFRHAGQWGEQYSALFCDELGFSPSGKAHCELFPRNGQFFPIATVGRNCGTLDCIPEAIARVSLEDPDAPRSLHRELTTRYVRRYSEDTTALVLTLGPRFFVMTTEENANVSQKFELTLASGRAALHGCIGPHTYIMGRQDGNQLWLQANTQYFMSYTMSLRLVLEDSIFLDSSMLDIHLGNVRASVTGGSSSADFDLDFKSSCCEFLVHLPI</sequence>
<keyword evidence="2" id="KW-1185">Reference proteome</keyword>
<name>A0A5J4YPK0_PORPP</name>
<dbReference type="EMBL" id="VRMN01000010">
    <property type="protein sequence ID" value="KAA8492337.1"/>
    <property type="molecule type" value="Genomic_DNA"/>
</dbReference>
<evidence type="ECO:0000313" key="2">
    <source>
        <dbReference type="Proteomes" id="UP000324585"/>
    </source>
</evidence>
<accession>A0A5J4YPK0</accession>
<dbReference type="AlphaFoldDB" id="A0A5J4YPK0"/>
<dbReference type="Gene3D" id="3.20.20.80">
    <property type="entry name" value="Glycosidases"/>
    <property type="match status" value="1"/>
</dbReference>
<organism evidence="1 2">
    <name type="scientific">Porphyridium purpureum</name>
    <name type="common">Red alga</name>
    <name type="synonym">Porphyridium cruentum</name>
    <dbReference type="NCBI Taxonomy" id="35688"/>
    <lineage>
        <taxon>Eukaryota</taxon>
        <taxon>Rhodophyta</taxon>
        <taxon>Bangiophyceae</taxon>
        <taxon>Porphyridiales</taxon>
        <taxon>Porphyridiaceae</taxon>
        <taxon>Porphyridium</taxon>
    </lineage>
</organism>
<evidence type="ECO:0000313" key="1">
    <source>
        <dbReference type="EMBL" id="KAA8492337.1"/>
    </source>
</evidence>
<gene>
    <name evidence="1" type="ORF">FVE85_3775</name>
</gene>
<protein>
    <submittedName>
        <fullName evidence="1">Uncharacterized protein</fullName>
    </submittedName>
</protein>
<dbReference type="Proteomes" id="UP000324585">
    <property type="component" value="Unassembled WGS sequence"/>
</dbReference>
<reference evidence="2" key="1">
    <citation type="journal article" date="2019" name="Nat. Commun.">
        <title>Expansion of phycobilisome linker gene families in mesophilic red algae.</title>
        <authorList>
            <person name="Lee J."/>
            <person name="Kim D."/>
            <person name="Bhattacharya D."/>
            <person name="Yoon H.S."/>
        </authorList>
    </citation>
    <scope>NUCLEOTIDE SEQUENCE [LARGE SCALE GENOMIC DNA]</scope>
    <source>
        <strain evidence="2">CCMP 1328</strain>
    </source>
</reference>